<evidence type="ECO:0000256" key="1">
    <source>
        <dbReference type="SAM" id="MobiDB-lite"/>
    </source>
</evidence>
<organism evidence="2 3">
    <name type="scientific">Micromonospora yangpuensis</name>
    <dbReference type="NCBI Taxonomy" id="683228"/>
    <lineage>
        <taxon>Bacteria</taxon>
        <taxon>Bacillati</taxon>
        <taxon>Actinomycetota</taxon>
        <taxon>Actinomycetes</taxon>
        <taxon>Micromonosporales</taxon>
        <taxon>Micromonosporaceae</taxon>
        <taxon>Micromonospora</taxon>
    </lineage>
</organism>
<feature type="compositionally biased region" description="Low complexity" evidence="1">
    <location>
        <begin position="154"/>
        <end position="185"/>
    </location>
</feature>
<reference evidence="2 3" key="1">
    <citation type="submission" date="2016-06" db="EMBL/GenBank/DDBJ databases">
        <authorList>
            <person name="Kjaerup R.B."/>
            <person name="Dalgaard T.S."/>
            <person name="Juul-Madsen H.R."/>
        </authorList>
    </citation>
    <scope>NUCLEOTIDE SEQUENCE [LARGE SCALE GENOMIC DNA]</scope>
    <source>
        <strain evidence="2 3">DSM 45577</strain>
    </source>
</reference>
<feature type="region of interest" description="Disordered" evidence="1">
    <location>
        <begin position="1"/>
        <end position="30"/>
    </location>
</feature>
<feature type="compositionally biased region" description="Low complexity" evidence="1">
    <location>
        <begin position="133"/>
        <end position="145"/>
    </location>
</feature>
<feature type="region of interest" description="Disordered" evidence="1">
    <location>
        <begin position="126"/>
        <end position="197"/>
    </location>
</feature>
<dbReference type="Proteomes" id="UP000198937">
    <property type="component" value="Unassembled WGS sequence"/>
</dbReference>
<accession>A0A1C6U1U6</accession>
<protein>
    <submittedName>
        <fullName evidence="2">Uncharacterized protein</fullName>
    </submittedName>
</protein>
<dbReference type="EMBL" id="FMIA01000002">
    <property type="protein sequence ID" value="SCL47984.1"/>
    <property type="molecule type" value="Genomic_DNA"/>
</dbReference>
<evidence type="ECO:0000313" key="2">
    <source>
        <dbReference type="EMBL" id="SCL47984.1"/>
    </source>
</evidence>
<evidence type="ECO:0000313" key="3">
    <source>
        <dbReference type="Proteomes" id="UP000198937"/>
    </source>
</evidence>
<name>A0A1C6U1U6_9ACTN</name>
<sequence length="197" mass="21586">MTLTSGRRPTVPDEATTPSSGRQTPEDSGWYSYKEEKYGTLFEEGNFRQFAQEYLNLDARQRQNPRRDRALSDKVAEMRKVYLEGREFHYPEVVQAEWVQKGQQNLRDWDLTEQFQKMSLKGQAEQGQASFQSLGGALATSSASPGPQPGTSVAAGLTSPGASSSAAPRPQQNPSDPSAPASPTPHGGRPSKRAKKS</sequence>
<proteinExistence type="predicted"/>
<dbReference type="RefSeq" id="WP_139135564.1">
    <property type="nucleotide sequence ID" value="NZ_BMMJ01000006.1"/>
</dbReference>
<keyword evidence="3" id="KW-1185">Reference proteome</keyword>
<gene>
    <name evidence="2" type="ORF">GA0070617_0740</name>
</gene>
<dbReference type="AlphaFoldDB" id="A0A1C6U1U6"/>